<keyword evidence="6" id="KW-1185">Reference proteome</keyword>
<evidence type="ECO:0000259" key="4">
    <source>
        <dbReference type="Pfam" id="PF08450"/>
    </source>
</evidence>
<keyword evidence="3" id="KW-0479">Metal-binding</keyword>
<evidence type="ECO:0000256" key="2">
    <source>
        <dbReference type="PIRSR" id="PIRSR605511-1"/>
    </source>
</evidence>
<dbReference type="AlphaFoldDB" id="A0A840IBV3"/>
<comment type="cofactor">
    <cofactor evidence="3">
        <name>Zn(2+)</name>
        <dbReference type="ChEBI" id="CHEBI:29105"/>
    </cofactor>
    <text evidence="3">Binds 1 divalent metal cation per subunit.</text>
</comment>
<feature type="binding site" evidence="3">
    <location>
        <position position="153"/>
    </location>
    <ligand>
        <name>a divalent metal cation</name>
        <dbReference type="ChEBI" id="CHEBI:60240"/>
    </ligand>
</feature>
<dbReference type="EMBL" id="JACHNU010000002">
    <property type="protein sequence ID" value="MBB4662407.1"/>
    <property type="molecule type" value="Genomic_DNA"/>
</dbReference>
<evidence type="ECO:0000256" key="3">
    <source>
        <dbReference type="PIRSR" id="PIRSR605511-2"/>
    </source>
</evidence>
<reference evidence="5 6" key="1">
    <citation type="submission" date="2020-08" db="EMBL/GenBank/DDBJ databases">
        <title>Genomic Encyclopedia of Archaeal and Bacterial Type Strains, Phase II (KMG-II): from individual species to whole genera.</title>
        <authorList>
            <person name="Goeker M."/>
        </authorList>
    </citation>
    <scope>NUCLEOTIDE SEQUENCE [LARGE SCALE GENOMIC DNA]</scope>
    <source>
        <strain evidence="5 6">DSM 23288</strain>
    </source>
</reference>
<comment type="similarity">
    <text evidence="1">Belongs to the SMP-30/CGR1 family.</text>
</comment>
<dbReference type="InterPro" id="IPR013658">
    <property type="entry name" value="SGL"/>
</dbReference>
<protein>
    <submittedName>
        <fullName evidence="5">Sugar lactone lactonase YvrE</fullName>
    </submittedName>
</protein>
<gene>
    <name evidence="5" type="ORF">BDZ31_001993</name>
</gene>
<dbReference type="PRINTS" id="PR01790">
    <property type="entry name" value="SMP30FAMILY"/>
</dbReference>
<feature type="binding site" evidence="3">
    <location>
        <position position="203"/>
    </location>
    <ligand>
        <name>a divalent metal cation</name>
        <dbReference type="ChEBI" id="CHEBI:60240"/>
    </ligand>
</feature>
<keyword evidence="3" id="KW-0862">Zinc</keyword>
<dbReference type="InterPro" id="IPR005511">
    <property type="entry name" value="SMP-30"/>
</dbReference>
<evidence type="ECO:0000313" key="5">
    <source>
        <dbReference type="EMBL" id="MBB4662407.1"/>
    </source>
</evidence>
<accession>A0A840IBV3</accession>
<dbReference type="GO" id="GO:0005509">
    <property type="term" value="F:calcium ion binding"/>
    <property type="evidence" value="ECO:0007669"/>
    <property type="project" value="TreeGrafter"/>
</dbReference>
<evidence type="ECO:0000256" key="1">
    <source>
        <dbReference type="ARBA" id="ARBA00008853"/>
    </source>
</evidence>
<dbReference type="GO" id="GO:0019853">
    <property type="term" value="P:L-ascorbic acid biosynthetic process"/>
    <property type="evidence" value="ECO:0007669"/>
    <property type="project" value="TreeGrafter"/>
</dbReference>
<organism evidence="5 6">
    <name type="scientific">Conexibacter arvalis</name>
    <dbReference type="NCBI Taxonomy" id="912552"/>
    <lineage>
        <taxon>Bacteria</taxon>
        <taxon>Bacillati</taxon>
        <taxon>Actinomycetota</taxon>
        <taxon>Thermoleophilia</taxon>
        <taxon>Solirubrobacterales</taxon>
        <taxon>Conexibacteraceae</taxon>
        <taxon>Conexibacter</taxon>
    </lineage>
</organism>
<dbReference type="GO" id="GO:0004341">
    <property type="term" value="F:gluconolactonase activity"/>
    <property type="evidence" value="ECO:0007669"/>
    <property type="project" value="TreeGrafter"/>
</dbReference>
<sequence>MVSSNETSPTTEASLFSHAEALVGEAPLWDPRAGCLWWTDLARGRLHVSDARGHAIATRTLGTWIGGIALDGAGGIVAAVDDGVWSVRGERVEQRAALELDARAERVNDAACDPYGRLWVSVVGTEPRREPGSLHVVERGEARRVLEGLAFPNGVDWSPDGSAMYVAESDARRISRFEVDRVRGRLGARSTFVRLPDDDGLPDGLAVDATGALWVAVWGAGEVRRYSPAGRQIAVVSCPAPQVSSCALGGPAGRTLYVTSATQGMTAGERSAHPLAGSVFAARAPAAGLVPRPYRDPKGSADAQLR</sequence>
<dbReference type="PANTHER" id="PTHR10907">
    <property type="entry name" value="REGUCALCIN"/>
    <property type="match status" value="1"/>
</dbReference>
<dbReference type="Proteomes" id="UP000585272">
    <property type="component" value="Unassembled WGS sequence"/>
</dbReference>
<feature type="binding site" evidence="3">
    <location>
        <position position="126"/>
    </location>
    <ligand>
        <name>substrate</name>
    </ligand>
</feature>
<feature type="domain" description="SMP-30/Gluconolactonase/LRE-like region" evidence="4">
    <location>
        <begin position="23"/>
        <end position="262"/>
    </location>
</feature>
<name>A0A840IBV3_9ACTN</name>
<feature type="active site" description="Proton donor/acceptor" evidence="2">
    <location>
        <position position="203"/>
    </location>
</feature>
<evidence type="ECO:0000313" key="6">
    <source>
        <dbReference type="Proteomes" id="UP000585272"/>
    </source>
</evidence>
<feature type="binding site" evidence="3">
    <location>
        <position position="106"/>
    </location>
    <ligand>
        <name>substrate</name>
    </ligand>
</feature>
<dbReference type="RefSeq" id="WP_183341577.1">
    <property type="nucleotide sequence ID" value="NZ_JACHNU010000002.1"/>
</dbReference>
<comment type="caution">
    <text evidence="5">The sequence shown here is derived from an EMBL/GenBank/DDBJ whole genome shotgun (WGS) entry which is preliminary data.</text>
</comment>
<dbReference type="Pfam" id="PF08450">
    <property type="entry name" value="SGL"/>
    <property type="match status" value="1"/>
</dbReference>
<proteinExistence type="inferred from homology"/>
<feature type="binding site" evidence="3">
    <location>
        <position position="25"/>
    </location>
    <ligand>
        <name>a divalent metal cation</name>
        <dbReference type="ChEBI" id="CHEBI:60240"/>
    </ligand>
</feature>
<dbReference type="PANTHER" id="PTHR10907:SF47">
    <property type="entry name" value="REGUCALCIN"/>
    <property type="match status" value="1"/>
</dbReference>
<dbReference type="SUPFAM" id="SSF63829">
    <property type="entry name" value="Calcium-dependent phosphotriesterase"/>
    <property type="match status" value="1"/>
</dbReference>
<dbReference type="InterPro" id="IPR011042">
    <property type="entry name" value="6-blade_b-propeller_TolB-like"/>
</dbReference>
<dbReference type="Gene3D" id="2.120.10.30">
    <property type="entry name" value="TolB, C-terminal domain"/>
    <property type="match status" value="1"/>
</dbReference>
<feature type="binding site" evidence="3">
    <location>
        <position position="108"/>
    </location>
    <ligand>
        <name>substrate</name>
    </ligand>
</feature>